<dbReference type="EMBL" id="JAPFQI010000004">
    <property type="protein sequence ID" value="MCW8085718.1"/>
    <property type="molecule type" value="Genomic_DNA"/>
</dbReference>
<sequence>MPDAMRRMLAEGRGPRAIGHAVSDVADCVTARLLEAAECELGPPPVPYAWLAAGSQGRRELTAGSDQDNGLLLDDAFEESRHRVYFAALGAHVCHGLHACGYVHCPGEMMAMTERWCQPLSVWRRYFSEWIEQPEPKALMLSSVFFDFRAIAGGDPLFGQLHDFVLEKTRRNTIFLAHLARNAMSRTPPIGFFRNFVMARGGEHPGTMDLKIRGVTPIVEMSRVHALSVGIVAVNTFDRLEELGARGAVSPGGARGLLEALDLIGSIRLRHQVRMASEGLRPDNHIRLDELSANERKRLRAAFVLVRTMQSAMEAKYRHGFM</sequence>
<protein>
    <submittedName>
        <fullName evidence="3">DUF294 nucleotidyltransferase-like domain-containing protein</fullName>
    </submittedName>
</protein>
<dbReference type="InterPro" id="IPR043519">
    <property type="entry name" value="NT_sf"/>
</dbReference>
<name>A0ABT3NUY3_9PROT</name>
<evidence type="ECO:0000313" key="3">
    <source>
        <dbReference type="EMBL" id="MCW8085718.1"/>
    </source>
</evidence>
<dbReference type="Pfam" id="PF03445">
    <property type="entry name" value="DUF294"/>
    <property type="match status" value="1"/>
</dbReference>
<dbReference type="InterPro" id="IPR018821">
    <property type="entry name" value="DUF294_put_nucleoTrafse_sb-bd"/>
</dbReference>
<feature type="domain" description="Protein-PII uridylyltransferase N-terminal" evidence="1">
    <location>
        <begin position="2"/>
        <end position="137"/>
    </location>
</feature>
<dbReference type="RefSeq" id="WP_301589653.1">
    <property type="nucleotide sequence ID" value="NZ_JAPFQI010000004.1"/>
</dbReference>
<proteinExistence type="predicted"/>
<gene>
    <name evidence="3" type="ORF">OF850_08780</name>
</gene>
<keyword evidence="4" id="KW-1185">Reference proteome</keyword>
<reference evidence="3 4" key="1">
    <citation type="submission" date="2022-10" db="EMBL/GenBank/DDBJ databases">
        <title>Roseococcus glaciei nov., sp. nov., isolated from glacier.</title>
        <authorList>
            <person name="Liu Q."/>
            <person name="Xin Y.-H."/>
        </authorList>
    </citation>
    <scope>NUCLEOTIDE SEQUENCE [LARGE SCALE GENOMIC DNA]</scope>
    <source>
        <strain evidence="3 4">MDT2-1-1</strain>
    </source>
</reference>
<dbReference type="InterPro" id="IPR005105">
    <property type="entry name" value="GlnD_Uridyltrans_N"/>
</dbReference>
<evidence type="ECO:0000259" key="2">
    <source>
        <dbReference type="Pfam" id="PF10335"/>
    </source>
</evidence>
<dbReference type="SUPFAM" id="SSF81301">
    <property type="entry name" value="Nucleotidyltransferase"/>
    <property type="match status" value="1"/>
</dbReference>
<dbReference type="CDD" id="cd05401">
    <property type="entry name" value="NT_GlnE_GlnD_like"/>
    <property type="match status" value="1"/>
</dbReference>
<evidence type="ECO:0000259" key="1">
    <source>
        <dbReference type="Pfam" id="PF03445"/>
    </source>
</evidence>
<dbReference type="Gene3D" id="3.30.460.10">
    <property type="entry name" value="Beta Polymerase, domain 2"/>
    <property type="match status" value="1"/>
</dbReference>
<organism evidence="3 4">
    <name type="scientific">Sabulicella glaciei</name>
    <dbReference type="NCBI Taxonomy" id="2984948"/>
    <lineage>
        <taxon>Bacteria</taxon>
        <taxon>Pseudomonadati</taxon>
        <taxon>Pseudomonadota</taxon>
        <taxon>Alphaproteobacteria</taxon>
        <taxon>Acetobacterales</taxon>
        <taxon>Acetobacteraceae</taxon>
        <taxon>Sabulicella</taxon>
    </lineage>
</organism>
<accession>A0ABT3NUY3</accession>
<dbReference type="Pfam" id="PF10335">
    <property type="entry name" value="DUF294_C"/>
    <property type="match status" value="1"/>
</dbReference>
<feature type="domain" description="DUF294" evidence="2">
    <location>
        <begin position="174"/>
        <end position="317"/>
    </location>
</feature>
<evidence type="ECO:0000313" key="4">
    <source>
        <dbReference type="Proteomes" id="UP001526430"/>
    </source>
</evidence>
<comment type="caution">
    <text evidence="3">The sequence shown here is derived from an EMBL/GenBank/DDBJ whole genome shotgun (WGS) entry which is preliminary data.</text>
</comment>
<dbReference type="Proteomes" id="UP001526430">
    <property type="component" value="Unassembled WGS sequence"/>
</dbReference>